<organism evidence="2">
    <name type="scientific">Aspergillus arachidicola</name>
    <dbReference type="NCBI Taxonomy" id="656916"/>
    <lineage>
        <taxon>Eukaryota</taxon>
        <taxon>Fungi</taxon>
        <taxon>Dikarya</taxon>
        <taxon>Ascomycota</taxon>
        <taxon>Pezizomycotina</taxon>
        <taxon>Eurotiomycetes</taxon>
        <taxon>Eurotiomycetidae</taxon>
        <taxon>Eurotiales</taxon>
        <taxon>Aspergillaceae</taxon>
        <taxon>Aspergillus</taxon>
        <taxon>Aspergillus subgen. Circumdati</taxon>
    </lineage>
</organism>
<gene>
    <name evidence="2" type="ORF">BDV24DRAFT_132914</name>
</gene>
<sequence>MENPIEVHFSKIQLSSDERDYLRGDNARVTGGMMTKIERSFKKFFCLYVVVCMYVWVHTHRT</sequence>
<evidence type="ECO:0000256" key="1">
    <source>
        <dbReference type="SAM" id="Phobius"/>
    </source>
</evidence>
<proteinExistence type="predicted"/>
<name>A0A5N6Y9F1_9EURO</name>
<dbReference type="AlphaFoldDB" id="A0A5N6Y9F1"/>
<keyword evidence="1" id="KW-0472">Membrane</keyword>
<dbReference type="Proteomes" id="UP000325558">
    <property type="component" value="Unassembled WGS sequence"/>
</dbReference>
<accession>A0A5N6Y9F1</accession>
<dbReference type="EMBL" id="ML737143">
    <property type="protein sequence ID" value="KAE8341086.1"/>
    <property type="molecule type" value="Genomic_DNA"/>
</dbReference>
<reference evidence="2" key="1">
    <citation type="submission" date="2019-04" db="EMBL/GenBank/DDBJ databases">
        <title>Friends and foes A comparative genomics study of 23 Aspergillus species from section Flavi.</title>
        <authorList>
            <consortium name="DOE Joint Genome Institute"/>
            <person name="Kjaerbolling I."/>
            <person name="Vesth T."/>
            <person name="Frisvad J.C."/>
            <person name="Nybo J.L."/>
            <person name="Theobald S."/>
            <person name="Kildgaard S."/>
            <person name="Isbrandt T."/>
            <person name="Kuo A."/>
            <person name="Sato A."/>
            <person name="Lyhne E.K."/>
            <person name="Kogle M.E."/>
            <person name="Wiebenga A."/>
            <person name="Kun R.S."/>
            <person name="Lubbers R.J."/>
            <person name="Makela M.R."/>
            <person name="Barry K."/>
            <person name="Chovatia M."/>
            <person name="Clum A."/>
            <person name="Daum C."/>
            <person name="Haridas S."/>
            <person name="He G."/>
            <person name="LaButti K."/>
            <person name="Lipzen A."/>
            <person name="Mondo S."/>
            <person name="Riley R."/>
            <person name="Salamov A."/>
            <person name="Simmons B.A."/>
            <person name="Magnuson J.K."/>
            <person name="Henrissat B."/>
            <person name="Mortensen U.H."/>
            <person name="Larsen T.O."/>
            <person name="Devries R.P."/>
            <person name="Grigoriev I.V."/>
            <person name="Machida M."/>
            <person name="Baker S.E."/>
            <person name="Andersen M.R."/>
        </authorList>
    </citation>
    <scope>NUCLEOTIDE SEQUENCE</scope>
    <source>
        <strain evidence="2">CBS 117612</strain>
    </source>
</reference>
<protein>
    <submittedName>
        <fullName evidence="2">Uncharacterized protein</fullName>
    </submittedName>
</protein>
<keyword evidence="1" id="KW-1133">Transmembrane helix</keyword>
<evidence type="ECO:0000313" key="2">
    <source>
        <dbReference type="EMBL" id="KAE8341086.1"/>
    </source>
</evidence>
<keyword evidence="1" id="KW-0812">Transmembrane</keyword>
<feature type="transmembrane region" description="Helical" evidence="1">
    <location>
        <begin position="41"/>
        <end position="57"/>
    </location>
</feature>